<name>E2NHP0_9BACE</name>
<evidence type="ECO:0000313" key="3">
    <source>
        <dbReference type="Proteomes" id="UP000003711"/>
    </source>
</evidence>
<protein>
    <submittedName>
        <fullName evidence="2">Uncharacterized protein</fullName>
    </submittedName>
</protein>
<reference evidence="2 3" key="2">
    <citation type="submission" date="2009-01" db="EMBL/GenBank/DDBJ databases">
        <title>Draft genome sequence of Bacteroides cellulosilyticus (DSM 14838).</title>
        <authorList>
            <person name="Sudarsanam P."/>
            <person name="Ley R."/>
            <person name="Guruge J."/>
            <person name="Turnbaugh P.J."/>
            <person name="Mahowald M."/>
            <person name="Liep D."/>
            <person name="Gordon J."/>
        </authorList>
    </citation>
    <scope>NUCLEOTIDE SEQUENCE [LARGE SCALE GENOMIC DNA]</scope>
    <source>
        <strain evidence="2 3">DSM 14838</strain>
    </source>
</reference>
<keyword evidence="1" id="KW-1133">Transmembrane helix</keyword>
<proteinExistence type="predicted"/>
<reference evidence="2 3" key="1">
    <citation type="submission" date="2008-12" db="EMBL/GenBank/DDBJ databases">
        <authorList>
            <person name="Fulton L."/>
            <person name="Clifton S."/>
            <person name="Fulton B."/>
            <person name="Xu J."/>
            <person name="Minx P."/>
            <person name="Pepin K.H."/>
            <person name="Johnson M."/>
            <person name="Bhonagiri V."/>
            <person name="Nash W.E."/>
            <person name="Mardis E.R."/>
            <person name="Wilson R.K."/>
        </authorList>
    </citation>
    <scope>NUCLEOTIDE SEQUENCE [LARGE SCALE GENOMIC DNA]</scope>
    <source>
        <strain evidence="2 3">DSM 14838</strain>
    </source>
</reference>
<dbReference type="HOGENOM" id="CLU_2876217_0_0_10"/>
<keyword evidence="1" id="KW-0812">Transmembrane</keyword>
<organism evidence="2 3">
    <name type="scientific">Bacteroides cellulosilyticus DSM 14838</name>
    <dbReference type="NCBI Taxonomy" id="537012"/>
    <lineage>
        <taxon>Bacteria</taxon>
        <taxon>Pseudomonadati</taxon>
        <taxon>Bacteroidota</taxon>
        <taxon>Bacteroidia</taxon>
        <taxon>Bacteroidales</taxon>
        <taxon>Bacteroidaceae</taxon>
        <taxon>Bacteroides</taxon>
    </lineage>
</organism>
<dbReference type="Proteomes" id="UP000003711">
    <property type="component" value="Unassembled WGS sequence"/>
</dbReference>
<accession>E2NHP0</accession>
<comment type="caution">
    <text evidence="2">The sequence shown here is derived from an EMBL/GenBank/DDBJ whole genome shotgun (WGS) entry which is preliminary data.</text>
</comment>
<feature type="transmembrane region" description="Helical" evidence="1">
    <location>
        <begin position="38"/>
        <end position="57"/>
    </location>
</feature>
<evidence type="ECO:0000256" key="1">
    <source>
        <dbReference type="SAM" id="Phobius"/>
    </source>
</evidence>
<sequence length="63" mass="7710">MSVSCDFYPFYWKHLLRKPISAITVFRDNPHVMPTKSYYFPKIYLFSYCLFLSYLYLCGRIHQ</sequence>
<gene>
    <name evidence="2" type="ORF">BACCELL_03818</name>
</gene>
<dbReference type="AlphaFoldDB" id="E2NHP0"/>
<dbReference type="EMBL" id="ACCH01000281">
    <property type="protein sequence ID" value="EEF88575.1"/>
    <property type="molecule type" value="Genomic_DNA"/>
</dbReference>
<evidence type="ECO:0000313" key="2">
    <source>
        <dbReference type="EMBL" id="EEF88575.1"/>
    </source>
</evidence>
<keyword evidence="1" id="KW-0472">Membrane</keyword>